<evidence type="ECO:0000259" key="6">
    <source>
        <dbReference type="Pfam" id="PF01676"/>
    </source>
</evidence>
<evidence type="ECO:0000256" key="1">
    <source>
        <dbReference type="ARBA" id="ARBA00000370"/>
    </source>
</evidence>
<keyword evidence="5" id="KW-0324">Glycolysis</keyword>
<accession>A0A445MW10</accession>
<comment type="catalytic activity">
    <reaction evidence="1">
        <text>(2R)-2-phosphoglycerate = (2R)-3-phosphoglycerate</text>
        <dbReference type="Rhea" id="RHEA:15901"/>
        <dbReference type="ChEBI" id="CHEBI:58272"/>
        <dbReference type="ChEBI" id="CHEBI:58289"/>
        <dbReference type="EC" id="5.4.2.12"/>
    </reaction>
</comment>
<dbReference type="GO" id="GO:0006096">
    <property type="term" value="P:glycolytic process"/>
    <property type="evidence" value="ECO:0007669"/>
    <property type="project" value="UniProtKB-KW"/>
</dbReference>
<evidence type="ECO:0000256" key="5">
    <source>
        <dbReference type="ARBA" id="ARBA00023152"/>
    </source>
</evidence>
<reference evidence="7" key="1">
    <citation type="submission" date="2018-01" db="EMBL/GenBank/DDBJ databases">
        <authorList>
            <person name="Regsiter A."/>
            <person name="William W."/>
        </authorList>
    </citation>
    <scope>NUCLEOTIDE SEQUENCE</scope>
    <source>
        <strain evidence="7">TRIP AH-1</strain>
    </source>
</reference>
<keyword evidence="7" id="KW-0670">Pyruvate</keyword>
<dbReference type="Pfam" id="PF01676">
    <property type="entry name" value="Metalloenzyme"/>
    <property type="match status" value="1"/>
</dbReference>
<dbReference type="PANTHER" id="PTHR31209">
    <property type="entry name" value="COFACTOR-INDEPENDENT PHOSPHOGLYCERATE MUTASE"/>
    <property type="match status" value="1"/>
</dbReference>
<feature type="domain" description="Metalloenzyme" evidence="6">
    <location>
        <begin position="7"/>
        <end position="410"/>
    </location>
</feature>
<dbReference type="CDD" id="cd16011">
    <property type="entry name" value="iPGM_like"/>
    <property type="match status" value="1"/>
</dbReference>
<dbReference type="EMBL" id="OJIN01000103">
    <property type="protein sequence ID" value="SPD73645.1"/>
    <property type="molecule type" value="Genomic_DNA"/>
</dbReference>
<dbReference type="NCBIfam" id="TIGR00306">
    <property type="entry name" value="apgM"/>
    <property type="match status" value="1"/>
</dbReference>
<comment type="pathway">
    <text evidence="3">Carbohydrate degradation.</text>
</comment>
<comment type="function">
    <text evidence="2">Catalyzes the interconversion of 2-phosphoglycerate and 3-phosphoglycerate.</text>
</comment>
<comment type="similarity">
    <text evidence="4">Belongs to the BPG-independent phosphoglycerate mutase family. A-PGAM subfamily.</text>
</comment>
<dbReference type="Pfam" id="PF10143">
    <property type="entry name" value="PhosphMutase"/>
    <property type="match status" value="1"/>
</dbReference>
<dbReference type="InterPro" id="IPR004456">
    <property type="entry name" value="Pglycerate_mutase_ApgM"/>
</dbReference>
<dbReference type="InterPro" id="IPR006124">
    <property type="entry name" value="Metalloenzyme"/>
</dbReference>
<dbReference type="GO" id="GO:0046872">
    <property type="term" value="F:metal ion binding"/>
    <property type="evidence" value="ECO:0007669"/>
    <property type="project" value="InterPro"/>
</dbReference>
<evidence type="ECO:0000256" key="3">
    <source>
        <dbReference type="ARBA" id="ARBA00004921"/>
    </source>
</evidence>
<dbReference type="PANTHER" id="PTHR31209:SF0">
    <property type="entry name" value="METALLOENZYME DOMAIN-CONTAINING PROTEIN"/>
    <property type="match status" value="1"/>
</dbReference>
<evidence type="ECO:0000313" key="7">
    <source>
        <dbReference type="EMBL" id="SPD73645.1"/>
    </source>
</evidence>
<dbReference type="AlphaFoldDB" id="A0A445MW10"/>
<dbReference type="GO" id="GO:0004619">
    <property type="term" value="F:phosphoglycerate mutase activity"/>
    <property type="evidence" value="ECO:0007669"/>
    <property type="project" value="UniProtKB-EC"/>
</dbReference>
<gene>
    <name evidence="7" type="ORF">PITCH_A1910051</name>
</gene>
<sequence length="447" mass="49000">MDNNRLKKCILIMLDGLGDRSFDLFGHQTPLQAANTPFLDHIAAGGANGLYHAAMLGQALPSENAHFVMFGYDMALFPGRGVLEALGAGIPLGPKDVAVLAHFACLHDAEGCLVVDERKPVISSDDVLQLIDEVSGYEANGVKIRFVQTGGIFGIISLSGDVAPYFTDSDPFVDGSALIEISPWSRYRNDPLSENAAYALKQYLVWVYGRLKDHPVNRFRIGNNMKPVNGFVTQRAGQLKEVRPFTDSYGLRGLSIASGIVYLGLGRYIGMDTRKVYDNTDPGDDLAERLGLAIEGLADYDFIHVHTKAPDDAGHTKDPEFKLKVIESLDKGLGKAIGPLMDDPELLIIITADHSTPSSGPLIHSGESVPMTFYGRGVRRDSVMRFNEIDAAMGALGQIRGRELMYMILDHLDMSKLHGIMDTPDDQPYWPGRYRPFMLDTAPKIST</sequence>
<dbReference type="SUPFAM" id="SSF53649">
    <property type="entry name" value="Alkaline phosphatase-like"/>
    <property type="match status" value="1"/>
</dbReference>
<evidence type="ECO:0000256" key="2">
    <source>
        <dbReference type="ARBA" id="ARBA00002315"/>
    </source>
</evidence>
<name>A0A445MW10_9BACT</name>
<evidence type="ECO:0000256" key="4">
    <source>
        <dbReference type="ARBA" id="ARBA00005524"/>
    </source>
</evidence>
<organism evidence="7">
    <name type="scientific">uncultured Desulfobacterium sp</name>
    <dbReference type="NCBI Taxonomy" id="201089"/>
    <lineage>
        <taxon>Bacteria</taxon>
        <taxon>Pseudomonadati</taxon>
        <taxon>Thermodesulfobacteriota</taxon>
        <taxon>Desulfobacteria</taxon>
        <taxon>Desulfobacterales</taxon>
        <taxon>Desulfobacteriaceae</taxon>
        <taxon>Desulfobacterium</taxon>
        <taxon>environmental samples</taxon>
    </lineage>
</organism>
<dbReference type="InterPro" id="IPR017850">
    <property type="entry name" value="Alkaline_phosphatase_core_sf"/>
</dbReference>
<protein>
    <submittedName>
        <fullName evidence="7">Phosphonopyruvate decarboxylase-related protein</fullName>
    </submittedName>
</protein>
<dbReference type="Gene3D" id="3.40.720.10">
    <property type="entry name" value="Alkaline Phosphatase, subunit A"/>
    <property type="match status" value="2"/>
</dbReference>
<proteinExistence type="inferred from homology"/>
<dbReference type="PIRSF" id="PIRSF006392">
    <property type="entry name" value="IPGAM_arch"/>
    <property type="match status" value="1"/>
</dbReference>